<name>A0AAN8KWC5_9TELE</name>
<feature type="region of interest" description="Disordered" evidence="1">
    <location>
        <begin position="1"/>
        <end position="67"/>
    </location>
</feature>
<evidence type="ECO:0000313" key="3">
    <source>
        <dbReference type="Proteomes" id="UP001356427"/>
    </source>
</evidence>
<dbReference type="AlphaFoldDB" id="A0AAN8KWC5"/>
<keyword evidence="3" id="KW-1185">Reference proteome</keyword>
<comment type="caution">
    <text evidence="2">The sequence shown here is derived from an EMBL/GenBank/DDBJ whole genome shotgun (WGS) entry which is preliminary data.</text>
</comment>
<reference evidence="2 3" key="1">
    <citation type="submission" date="2021-04" db="EMBL/GenBank/DDBJ databases">
        <authorList>
            <person name="De Guttry C."/>
            <person name="Zahm M."/>
            <person name="Klopp C."/>
            <person name="Cabau C."/>
            <person name="Louis A."/>
            <person name="Berthelot C."/>
            <person name="Parey E."/>
            <person name="Roest Crollius H."/>
            <person name="Montfort J."/>
            <person name="Robinson-Rechavi M."/>
            <person name="Bucao C."/>
            <person name="Bouchez O."/>
            <person name="Gislard M."/>
            <person name="Lluch J."/>
            <person name="Milhes M."/>
            <person name="Lampietro C."/>
            <person name="Lopez Roques C."/>
            <person name="Donnadieu C."/>
            <person name="Braasch I."/>
            <person name="Desvignes T."/>
            <person name="Postlethwait J."/>
            <person name="Bobe J."/>
            <person name="Wedekind C."/>
            <person name="Guiguen Y."/>
        </authorList>
    </citation>
    <scope>NUCLEOTIDE SEQUENCE [LARGE SCALE GENOMIC DNA]</scope>
    <source>
        <strain evidence="2">Cs_M1</strain>
        <tissue evidence="2">Blood</tissue>
    </source>
</reference>
<gene>
    <name evidence="2" type="ORF">J4Q44_G00326620</name>
</gene>
<dbReference type="Proteomes" id="UP001356427">
    <property type="component" value="Unassembled WGS sequence"/>
</dbReference>
<protein>
    <submittedName>
        <fullName evidence="2">Uncharacterized protein</fullName>
    </submittedName>
</protein>
<sequence length="121" mass="14243">MQTDASEEGHHRKPVRRPRLSYMLGRVVRNPNFEPRQSVSRNRNRNRRPQLDQQGALSHSEEMREKTNPLSGIHDLFRVTELWMVGLYWLVFPNNGFKSYKFRGKELRGKTAKMSSSEEVS</sequence>
<accession>A0AAN8KWC5</accession>
<organism evidence="2 3">
    <name type="scientific">Coregonus suidteri</name>
    <dbReference type="NCBI Taxonomy" id="861788"/>
    <lineage>
        <taxon>Eukaryota</taxon>
        <taxon>Metazoa</taxon>
        <taxon>Chordata</taxon>
        <taxon>Craniata</taxon>
        <taxon>Vertebrata</taxon>
        <taxon>Euteleostomi</taxon>
        <taxon>Actinopterygii</taxon>
        <taxon>Neopterygii</taxon>
        <taxon>Teleostei</taxon>
        <taxon>Protacanthopterygii</taxon>
        <taxon>Salmoniformes</taxon>
        <taxon>Salmonidae</taxon>
        <taxon>Coregoninae</taxon>
        <taxon>Coregonus</taxon>
    </lineage>
</organism>
<dbReference type="EMBL" id="JAGTTL010000032">
    <property type="protein sequence ID" value="KAK6296520.1"/>
    <property type="molecule type" value="Genomic_DNA"/>
</dbReference>
<evidence type="ECO:0000313" key="2">
    <source>
        <dbReference type="EMBL" id="KAK6296520.1"/>
    </source>
</evidence>
<evidence type="ECO:0000256" key="1">
    <source>
        <dbReference type="SAM" id="MobiDB-lite"/>
    </source>
</evidence>
<proteinExistence type="predicted"/>